<evidence type="ECO:0000313" key="4">
    <source>
        <dbReference type="EMBL" id="QUC10898.1"/>
    </source>
</evidence>
<accession>A0A3N4DMB3</accession>
<sequence>MAKVPKPGKHASKLNASTRQAAQMLLLKPTMWRLLRVHVHGKANLEGLEAPCVVFANHSSHLDTPLIYGALPNRISKYLAAGAARDYFYDKWWKAGPMSLFFNGYPIDRGKDKESKKRNVRGMSAALLDAGVPLLIYPEGSRSRTGAMAPFKPGVAALCISRQIPAVPIALIGAHAAWPSSQKHLPKGRPVVHVVIGRPLRPRPGEIAHEFNERMRRQVLELHDTTARAYGAKTLDEYARAAALEKAAKTEITALAEDARARADQQDHQEDQ</sequence>
<dbReference type="GO" id="GO:0003841">
    <property type="term" value="F:1-acylglycerol-3-phosphate O-acyltransferase activity"/>
    <property type="evidence" value="ECO:0007669"/>
    <property type="project" value="TreeGrafter"/>
</dbReference>
<reference evidence="4" key="2">
    <citation type="submission" date="2021-03" db="EMBL/GenBank/DDBJ databases">
        <title>Human Oral Microbial Genomes.</title>
        <authorList>
            <person name="Johnston C.D."/>
            <person name="Chen T."/>
            <person name="Dewhirst F.E."/>
        </authorList>
    </citation>
    <scope>NUCLEOTIDE SEQUENCE</scope>
    <source>
        <strain evidence="4">F0714</strain>
    </source>
</reference>
<keyword evidence="6" id="KW-1185">Reference proteome</keyword>
<evidence type="ECO:0000313" key="6">
    <source>
        <dbReference type="Proteomes" id="UP000273044"/>
    </source>
</evidence>
<dbReference type="AlphaFoldDB" id="A0A3N4DMB3"/>
<reference evidence="5 6" key="1">
    <citation type="submission" date="2018-12" db="EMBL/GenBank/DDBJ databases">
        <authorList>
            <consortium name="Pathogen Informatics"/>
        </authorList>
    </citation>
    <scope>NUCLEOTIDE SEQUENCE [LARGE SCALE GENOMIC DNA]</scope>
    <source>
        <strain evidence="5 6">NCTC12967</strain>
    </source>
</reference>
<protein>
    <submittedName>
        <fullName evidence="4">1-acyl-sn-glycerol-3-phosphate acyltransferase</fullName>
    </submittedName>
    <submittedName>
        <fullName evidence="5">2-acyl-glycerophospho-ethanolamine acyltransferase</fullName>
    </submittedName>
</protein>
<evidence type="ECO:0000313" key="5">
    <source>
        <dbReference type="EMBL" id="VEH69029.1"/>
    </source>
</evidence>
<name>A0A3N4DMB3_9ACTN</name>
<dbReference type="SUPFAM" id="SSF69593">
    <property type="entry name" value="Glycerol-3-phosphate (1)-acyltransferase"/>
    <property type="match status" value="1"/>
</dbReference>
<organism evidence="5 6">
    <name type="scientific">Arachnia propionica</name>
    <dbReference type="NCBI Taxonomy" id="1750"/>
    <lineage>
        <taxon>Bacteria</taxon>
        <taxon>Bacillati</taxon>
        <taxon>Actinomycetota</taxon>
        <taxon>Actinomycetes</taxon>
        <taxon>Propionibacteriales</taxon>
        <taxon>Propionibacteriaceae</taxon>
        <taxon>Arachnia</taxon>
    </lineage>
</organism>
<dbReference type="OrthoDB" id="9808424at2"/>
<gene>
    <name evidence="4" type="ORF">J5A53_14230</name>
    <name evidence="5" type="ORF">NCTC12967_00293</name>
</gene>
<dbReference type="PANTHER" id="PTHR10434:SF66">
    <property type="entry name" value="PHOSPHOLIPID_GLYCEROL ACYLTRANSFERASE DOMAIN-CONTAINING PROTEIN"/>
    <property type="match status" value="1"/>
</dbReference>
<dbReference type="Pfam" id="PF01553">
    <property type="entry name" value="Acyltransferase"/>
    <property type="match status" value="1"/>
</dbReference>
<evidence type="ECO:0000256" key="1">
    <source>
        <dbReference type="ARBA" id="ARBA00022679"/>
    </source>
</evidence>
<dbReference type="PANTHER" id="PTHR10434">
    <property type="entry name" value="1-ACYL-SN-GLYCEROL-3-PHOSPHATE ACYLTRANSFERASE"/>
    <property type="match status" value="1"/>
</dbReference>
<evidence type="ECO:0000256" key="2">
    <source>
        <dbReference type="ARBA" id="ARBA00023315"/>
    </source>
</evidence>
<dbReference type="EMBL" id="LR134406">
    <property type="protein sequence ID" value="VEH69029.1"/>
    <property type="molecule type" value="Genomic_DNA"/>
</dbReference>
<dbReference type="Proteomes" id="UP000677180">
    <property type="component" value="Chromosome"/>
</dbReference>
<keyword evidence="2 5" id="KW-0012">Acyltransferase</keyword>
<evidence type="ECO:0000259" key="3">
    <source>
        <dbReference type="SMART" id="SM00563"/>
    </source>
</evidence>
<dbReference type="CDD" id="cd07989">
    <property type="entry name" value="LPLAT_AGPAT-like"/>
    <property type="match status" value="1"/>
</dbReference>
<dbReference type="Proteomes" id="UP000273044">
    <property type="component" value="Chromosome"/>
</dbReference>
<dbReference type="EMBL" id="CP072385">
    <property type="protein sequence ID" value="QUC10898.1"/>
    <property type="molecule type" value="Genomic_DNA"/>
</dbReference>
<dbReference type="SMART" id="SM00563">
    <property type="entry name" value="PlsC"/>
    <property type="match status" value="1"/>
</dbReference>
<dbReference type="GeneID" id="64405790"/>
<feature type="domain" description="Phospholipid/glycerol acyltransferase" evidence="3">
    <location>
        <begin position="52"/>
        <end position="174"/>
    </location>
</feature>
<dbReference type="InterPro" id="IPR002123">
    <property type="entry name" value="Plipid/glycerol_acylTrfase"/>
</dbReference>
<proteinExistence type="predicted"/>
<dbReference type="OMA" id="DYFFDVW"/>
<dbReference type="GO" id="GO:0006654">
    <property type="term" value="P:phosphatidic acid biosynthetic process"/>
    <property type="evidence" value="ECO:0007669"/>
    <property type="project" value="TreeGrafter"/>
</dbReference>
<keyword evidence="1 5" id="KW-0808">Transferase</keyword>
<dbReference type="RefSeq" id="WP_014845425.1">
    <property type="nucleotide sequence ID" value="NZ_CAJZDL010000118.1"/>
</dbReference>